<dbReference type="GO" id="GO:0005737">
    <property type="term" value="C:cytoplasm"/>
    <property type="evidence" value="ECO:0007669"/>
    <property type="project" value="TreeGrafter"/>
</dbReference>
<keyword evidence="4" id="KW-1185">Reference proteome</keyword>
<dbReference type="InterPro" id="IPR035925">
    <property type="entry name" value="BSD_dom_sf"/>
</dbReference>
<dbReference type="PANTHER" id="PTHR16019">
    <property type="entry name" value="SYNAPSE-ASSOCIATED PROTEIN"/>
    <property type="match status" value="1"/>
</dbReference>
<dbReference type="Gene3D" id="1.10.3970.10">
    <property type="entry name" value="BSD domain"/>
    <property type="match status" value="1"/>
</dbReference>
<dbReference type="PANTHER" id="PTHR16019:SF5">
    <property type="entry name" value="BSD DOMAIN-CONTAINING PROTEIN 1"/>
    <property type="match status" value="1"/>
</dbReference>
<feature type="region of interest" description="Disordered" evidence="1">
    <location>
        <begin position="243"/>
        <end position="317"/>
    </location>
</feature>
<dbReference type="InterPro" id="IPR005607">
    <property type="entry name" value="BSD_dom"/>
</dbReference>
<dbReference type="EMBL" id="CAACVG010001729">
    <property type="protein sequence ID" value="VEN35571.1"/>
    <property type="molecule type" value="Genomic_DNA"/>
</dbReference>
<evidence type="ECO:0000313" key="4">
    <source>
        <dbReference type="Proteomes" id="UP000410492"/>
    </source>
</evidence>
<dbReference type="Pfam" id="PF03909">
    <property type="entry name" value="BSD"/>
    <property type="match status" value="1"/>
</dbReference>
<evidence type="ECO:0000259" key="2">
    <source>
        <dbReference type="PROSITE" id="PS50858"/>
    </source>
</evidence>
<dbReference type="AlphaFoldDB" id="A0A653BJ06"/>
<dbReference type="InterPro" id="IPR051494">
    <property type="entry name" value="BSD_domain-containing"/>
</dbReference>
<feature type="compositionally biased region" description="Basic and acidic residues" evidence="1">
    <location>
        <begin position="305"/>
        <end position="317"/>
    </location>
</feature>
<organism evidence="3 4">
    <name type="scientific">Callosobruchus maculatus</name>
    <name type="common">Southern cowpea weevil</name>
    <name type="synonym">Pulse bruchid</name>
    <dbReference type="NCBI Taxonomy" id="64391"/>
    <lineage>
        <taxon>Eukaryota</taxon>
        <taxon>Metazoa</taxon>
        <taxon>Ecdysozoa</taxon>
        <taxon>Arthropoda</taxon>
        <taxon>Hexapoda</taxon>
        <taxon>Insecta</taxon>
        <taxon>Pterygota</taxon>
        <taxon>Neoptera</taxon>
        <taxon>Endopterygota</taxon>
        <taxon>Coleoptera</taxon>
        <taxon>Polyphaga</taxon>
        <taxon>Cucujiformia</taxon>
        <taxon>Chrysomeloidea</taxon>
        <taxon>Chrysomelidae</taxon>
        <taxon>Bruchinae</taxon>
        <taxon>Bruchini</taxon>
        <taxon>Callosobruchus</taxon>
    </lineage>
</organism>
<feature type="compositionally biased region" description="Basic and acidic residues" evidence="1">
    <location>
        <begin position="267"/>
        <end position="285"/>
    </location>
</feature>
<evidence type="ECO:0000313" key="3">
    <source>
        <dbReference type="EMBL" id="VEN35571.1"/>
    </source>
</evidence>
<accession>A0A653BJ06</accession>
<dbReference type="PROSITE" id="PS50858">
    <property type="entry name" value="BSD"/>
    <property type="match status" value="1"/>
</dbReference>
<dbReference type="OrthoDB" id="73788at2759"/>
<feature type="compositionally biased region" description="Basic and acidic residues" evidence="1">
    <location>
        <begin position="243"/>
        <end position="252"/>
    </location>
</feature>
<name>A0A653BJ06_CALMS</name>
<gene>
    <name evidence="3" type="ORF">CALMAC_LOCUS1457</name>
</gene>
<dbReference type="Proteomes" id="UP000410492">
    <property type="component" value="Unassembled WGS sequence"/>
</dbReference>
<protein>
    <recommendedName>
        <fullName evidence="2">BSD domain-containing protein</fullName>
    </recommendedName>
</protein>
<feature type="domain" description="BSD" evidence="2">
    <location>
        <begin position="141"/>
        <end position="193"/>
    </location>
</feature>
<feature type="compositionally biased region" description="Polar residues" evidence="1">
    <location>
        <begin position="286"/>
        <end position="303"/>
    </location>
</feature>
<evidence type="ECO:0000256" key="1">
    <source>
        <dbReference type="SAM" id="MobiDB-lite"/>
    </source>
</evidence>
<reference evidence="3 4" key="1">
    <citation type="submission" date="2019-01" db="EMBL/GenBank/DDBJ databases">
        <authorList>
            <person name="Sayadi A."/>
        </authorList>
    </citation>
    <scope>NUCLEOTIDE SEQUENCE [LARGE SCALE GENOMIC DNA]</scope>
</reference>
<proteinExistence type="predicted"/>
<dbReference type="SUPFAM" id="SSF140383">
    <property type="entry name" value="BSD domain-like"/>
    <property type="match status" value="1"/>
</dbReference>
<sequence>MSDKTEKTENWLGSWLNAAKNKSTEVLEFVKKDLEEFGSVVKNEANCVISSTGSVLEKTLSLDSPTSTASTMKRSFSSFLGQMNSVLNPSPDDSDTEILIVENSETVELTKLQKAIYDLQKNTDTFLRDPNEELTKQFKCWLEIVDDQLSDDRIAKHVNSSEILKRQYAKLVPEVVEHHLFWKRYLFKKALLEDDFAKQDAFDKREQKEKLMSEDDLKWEQEDFAADIELTEEEQIKLLEEYEKEKKKENSPKKKNLIGENVVFKQDSPKKENNSSRRQSDDKLQKNNSTASLDTPSSNSSTDGDWEKISDIEKELK</sequence>